<organism evidence="1">
    <name type="scientific">Schistocephalus solidus</name>
    <name type="common">Tapeworm</name>
    <dbReference type="NCBI Taxonomy" id="70667"/>
    <lineage>
        <taxon>Eukaryota</taxon>
        <taxon>Metazoa</taxon>
        <taxon>Spiralia</taxon>
        <taxon>Lophotrochozoa</taxon>
        <taxon>Platyhelminthes</taxon>
        <taxon>Cestoda</taxon>
        <taxon>Eucestoda</taxon>
        <taxon>Diphyllobothriidea</taxon>
        <taxon>Diphyllobothriidae</taxon>
        <taxon>Schistocephalus</taxon>
    </lineage>
</organism>
<dbReference type="AlphaFoldDB" id="A0A0X3NNL5"/>
<sequence length="133" mass="15013">LRPVQSSLSYTFKEKMRSILCLSTLIHMVLTCTSSGTEKYTPSAGDIAKVYANKMPNGFLTVHWYVWKSSEEKEEKFKVTVSPPDHPPIFTAFRNVALFGLDPSEMYTIKVNRLDKNGELVGPGQTVSIRMHD</sequence>
<name>A0A0X3NNL5_SCHSO</name>
<evidence type="ECO:0000313" key="1">
    <source>
        <dbReference type="EMBL" id="JAP41235.1"/>
    </source>
</evidence>
<gene>
    <name evidence="1" type="ORF">TR85773</name>
</gene>
<evidence type="ECO:0008006" key="2">
    <source>
        <dbReference type="Google" id="ProtNLM"/>
    </source>
</evidence>
<feature type="non-terminal residue" evidence="1">
    <location>
        <position position="1"/>
    </location>
</feature>
<protein>
    <recommendedName>
        <fullName evidence="2">Fibronectin type-III domain-containing protein</fullName>
    </recommendedName>
</protein>
<accession>A0A0X3NNL5</accession>
<proteinExistence type="predicted"/>
<dbReference type="EMBL" id="GEEE01021990">
    <property type="protein sequence ID" value="JAP41235.1"/>
    <property type="molecule type" value="Transcribed_RNA"/>
</dbReference>
<reference evidence="1" key="1">
    <citation type="submission" date="2016-01" db="EMBL/GenBank/DDBJ databases">
        <title>Reference transcriptome for the parasite Schistocephalus solidus: insights into the molecular evolution of parasitism.</title>
        <authorList>
            <person name="Hebert F.O."/>
            <person name="Grambauer S."/>
            <person name="Barber I."/>
            <person name="Landry C.R."/>
            <person name="Aubin-Horth N."/>
        </authorList>
    </citation>
    <scope>NUCLEOTIDE SEQUENCE</scope>
</reference>